<keyword evidence="2" id="KW-1185">Reference proteome</keyword>
<dbReference type="EMBL" id="KZ679259">
    <property type="protein sequence ID" value="PTB43081.1"/>
    <property type="molecule type" value="Genomic_DNA"/>
</dbReference>
<protein>
    <submittedName>
        <fullName evidence="1">Uncharacterized protein</fullName>
    </submittedName>
</protein>
<sequence>MSNMALSKRGRLGLRRSRCRHKDQLFCFITCSTEHALECYHGEFFFLLQPLCFPCTFLLPNAMESLKFLAHRSISNAHKRCPINVTSR</sequence>
<accession>A0A2T3ZE45</accession>
<reference evidence="1 2" key="1">
    <citation type="submission" date="2016-07" db="EMBL/GenBank/DDBJ databases">
        <title>Multiple horizontal gene transfer events from other fungi enriched the ability of initially mycotrophic Trichoderma (Ascomycota) to feed on dead plant biomass.</title>
        <authorList>
            <consortium name="DOE Joint Genome Institute"/>
            <person name="Aerts A."/>
            <person name="Atanasova L."/>
            <person name="Chenthamara K."/>
            <person name="Zhang J."/>
            <person name="Grujic M."/>
            <person name="Henrissat B."/>
            <person name="Kuo A."/>
            <person name="Salamov A."/>
            <person name="Lipzen A."/>
            <person name="Labutti K."/>
            <person name="Barry K."/>
            <person name="Miao Y."/>
            <person name="Rahimi M.J."/>
            <person name="Shen Q."/>
            <person name="Grigoriev I.V."/>
            <person name="Kubicek C.P."/>
            <person name="Druzhinina I.S."/>
        </authorList>
    </citation>
    <scope>NUCLEOTIDE SEQUENCE [LARGE SCALE GENOMIC DNA]</scope>
    <source>
        <strain evidence="1 2">CBS 433.97</strain>
    </source>
</reference>
<dbReference type="AlphaFoldDB" id="A0A2T3ZE45"/>
<evidence type="ECO:0000313" key="2">
    <source>
        <dbReference type="Proteomes" id="UP000240493"/>
    </source>
</evidence>
<dbReference type="Proteomes" id="UP000240493">
    <property type="component" value="Unassembled WGS sequence"/>
</dbReference>
<evidence type="ECO:0000313" key="1">
    <source>
        <dbReference type="EMBL" id="PTB43081.1"/>
    </source>
</evidence>
<proteinExistence type="predicted"/>
<organism evidence="1 2">
    <name type="scientific">Trichoderma asperellum (strain ATCC 204424 / CBS 433.97 / NBRC 101777)</name>
    <dbReference type="NCBI Taxonomy" id="1042311"/>
    <lineage>
        <taxon>Eukaryota</taxon>
        <taxon>Fungi</taxon>
        <taxon>Dikarya</taxon>
        <taxon>Ascomycota</taxon>
        <taxon>Pezizomycotina</taxon>
        <taxon>Sordariomycetes</taxon>
        <taxon>Hypocreomycetidae</taxon>
        <taxon>Hypocreales</taxon>
        <taxon>Hypocreaceae</taxon>
        <taxon>Trichoderma</taxon>
    </lineage>
</organism>
<name>A0A2T3ZE45_TRIA4</name>
<gene>
    <name evidence="1" type="ORF">M441DRAFT_455005</name>
</gene>